<evidence type="ECO:0000313" key="1">
    <source>
        <dbReference type="EMBL" id="MPM30169.1"/>
    </source>
</evidence>
<accession>A0A644YPD0</accession>
<comment type="caution">
    <text evidence="1">The sequence shown here is derived from an EMBL/GenBank/DDBJ whole genome shotgun (WGS) entry which is preliminary data.</text>
</comment>
<gene>
    <name evidence="1" type="ORF">SDC9_76714</name>
</gene>
<dbReference type="EMBL" id="VSSQ01005715">
    <property type="protein sequence ID" value="MPM30169.1"/>
    <property type="molecule type" value="Genomic_DNA"/>
</dbReference>
<reference evidence="1" key="1">
    <citation type="submission" date="2019-08" db="EMBL/GenBank/DDBJ databases">
        <authorList>
            <person name="Kucharzyk K."/>
            <person name="Murdoch R.W."/>
            <person name="Higgins S."/>
            <person name="Loffler F."/>
        </authorList>
    </citation>
    <scope>NUCLEOTIDE SEQUENCE</scope>
</reference>
<proteinExistence type="predicted"/>
<sequence>MKRMKDVFAEQQRIIMLQLMYQDSDYSLNDQLLQRALDLFGHAISIDRIDAHLRFLEDCDLVEVDDLGHGMLVAKLTQKGMDVAQGRIRMDGIDRPIPME</sequence>
<dbReference type="AlphaFoldDB" id="A0A644YPD0"/>
<protein>
    <submittedName>
        <fullName evidence="1">Uncharacterized protein</fullName>
    </submittedName>
</protein>
<name>A0A644YPD0_9ZZZZ</name>
<organism evidence="1">
    <name type="scientific">bioreactor metagenome</name>
    <dbReference type="NCBI Taxonomy" id="1076179"/>
    <lineage>
        <taxon>unclassified sequences</taxon>
        <taxon>metagenomes</taxon>
        <taxon>ecological metagenomes</taxon>
    </lineage>
</organism>